<dbReference type="EMBL" id="ANKB01000106">
    <property type="protein sequence ID" value="EPC62519.1"/>
    <property type="molecule type" value="Genomic_DNA"/>
</dbReference>
<dbReference type="AlphaFoldDB" id="A0A829GQQ2"/>
<gene>
    <name evidence="1" type="ORF">Lpl14_14850</name>
</gene>
<dbReference type="RefSeq" id="WP_016373412.1">
    <property type="nucleotide sequence ID" value="NZ_ANKB01000106.1"/>
</dbReference>
<organism evidence="1 2">
    <name type="scientific">Lacticaseibacillus paracasei subsp. tolerans Lpl14</name>
    <dbReference type="NCBI Taxonomy" id="1256229"/>
    <lineage>
        <taxon>Bacteria</taxon>
        <taxon>Bacillati</taxon>
        <taxon>Bacillota</taxon>
        <taxon>Bacilli</taxon>
        <taxon>Lactobacillales</taxon>
        <taxon>Lactobacillaceae</taxon>
        <taxon>Lacticaseibacillus</taxon>
    </lineage>
</organism>
<dbReference type="Proteomes" id="UP000014285">
    <property type="component" value="Unassembled WGS sequence"/>
</dbReference>
<protein>
    <submittedName>
        <fullName evidence="1">Uncharacterized protein</fullName>
    </submittedName>
</protein>
<sequence length="185" mass="21475">MFVYHGTTKNDASLIECNGFNNYQDKILEATRMVNDLGYGVYTYCDDDDSLWNPKENAERYARAYRNKRSNKFCVLQISIEDSPEITYLDFDAPENLAKMEKIRKSLMYRARQLLESLKDSGAKRRNNIDGVLIELAFHGRTLKDVDYVIKKTFTDFNHGEISNFPNGRELVIRNTTTIKKIHAV</sequence>
<evidence type="ECO:0000313" key="2">
    <source>
        <dbReference type="Proteomes" id="UP000014285"/>
    </source>
</evidence>
<proteinExistence type="predicted"/>
<accession>A0A829GQQ2</accession>
<name>A0A829GQQ2_LACPA</name>
<reference evidence="1 2" key="1">
    <citation type="journal article" date="2013" name="PLoS ONE">
        <title>Lactobacillus paracasei comparative genomics: towards species pan-genome definition and exploitation of diversity.</title>
        <authorList>
            <person name="Smokvina T."/>
            <person name="Wels M."/>
            <person name="Polka J."/>
            <person name="Chervaux C."/>
            <person name="Brisse S."/>
            <person name="Boekhorst J."/>
            <person name="van Hylckama Vlieg J.E."/>
            <person name="Siezen R.J."/>
        </authorList>
    </citation>
    <scope>NUCLEOTIDE SEQUENCE [LARGE SCALE GENOMIC DNA]</scope>
    <source>
        <strain evidence="1 2">Lpl14</strain>
    </source>
</reference>
<comment type="caution">
    <text evidence="1">The sequence shown here is derived from an EMBL/GenBank/DDBJ whole genome shotgun (WGS) entry which is preliminary data.</text>
</comment>
<evidence type="ECO:0000313" key="1">
    <source>
        <dbReference type="EMBL" id="EPC62519.1"/>
    </source>
</evidence>